<organism evidence="4">
    <name type="scientific">Selaginella moellendorffii</name>
    <name type="common">Spikemoss</name>
    <dbReference type="NCBI Taxonomy" id="88036"/>
    <lineage>
        <taxon>Eukaryota</taxon>
        <taxon>Viridiplantae</taxon>
        <taxon>Streptophyta</taxon>
        <taxon>Embryophyta</taxon>
        <taxon>Tracheophyta</taxon>
        <taxon>Lycopodiopsida</taxon>
        <taxon>Selaginellales</taxon>
        <taxon>Selaginellaceae</taxon>
        <taxon>Selaginella</taxon>
    </lineage>
</organism>
<reference evidence="3 4" key="1">
    <citation type="journal article" date="2011" name="Science">
        <title>The Selaginella genome identifies genetic changes associated with the evolution of vascular plants.</title>
        <authorList>
            <person name="Banks J.A."/>
            <person name="Nishiyama T."/>
            <person name="Hasebe M."/>
            <person name="Bowman J.L."/>
            <person name="Gribskov M."/>
            <person name="dePamphilis C."/>
            <person name="Albert V.A."/>
            <person name="Aono N."/>
            <person name="Aoyama T."/>
            <person name="Ambrose B.A."/>
            <person name="Ashton N.W."/>
            <person name="Axtell M.J."/>
            <person name="Barker E."/>
            <person name="Barker M.S."/>
            <person name="Bennetzen J.L."/>
            <person name="Bonawitz N.D."/>
            <person name="Chapple C."/>
            <person name="Cheng C."/>
            <person name="Correa L.G."/>
            <person name="Dacre M."/>
            <person name="DeBarry J."/>
            <person name="Dreyer I."/>
            <person name="Elias M."/>
            <person name="Engstrom E.M."/>
            <person name="Estelle M."/>
            <person name="Feng L."/>
            <person name="Finet C."/>
            <person name="Floyd S.K."/>
            <person name="Frommer W.B."/>
            <person name="Fujita T."/>
            <person name="Gramzow L."/>
            <person name="Gutensohn M."/>
            <person name="Harholt J."/>
            <person name="Hattori M."/>
            <person name="Heyl A."/>
            <person name="Hirai T."/>
            <person name="Hiwatashi Y."/>
            <person name="Ishikawa M."/>
            <person name="Iwata M."/>
            <person name="Karol K.G."/>
            <person name="Koehler B."/>
            <person name="Kolukisaoglu U."/>
            <person name="Kubo M."/>
            <person name="Kurata T."/>
            <person name="Lalonde S."/>
            <person name="Li K."/>
            <person name="Li Y."/>
            <person name="Litt A."/>
            <person name="Lyons E."/>
            <person name="Manning G."/>
            <person name="Maruyama T."/>
            <person name="Michael T.P."/>
            <person name="Mikami K."/>
            <person name="Miyazaki S."/>
            <person name="Morinaga S."/>
            <person name="Murata T."/>
            <person name="Mueller-Roeber B."/>
            <person name="Nelson D.R."/>
            <person name="Obara M."/>
            <person name="Oguri Y."/>
            <person name="Olmstead R.G."/>
            <person name="Onodera N."/>
            <person name="Petersen B.L."/>
            <person name="Pils B."/>
            <person name="Prigge M."/>
            <person name="Rensing S.A."/>
            <person name="Riano-Pachon D.M."/>
            <person name="Roberts A.W."/>
            <person name="Sato Y."/>
            <person name="Scheller H.V."/>
            <person name="Schulz B."/>
            <person name="Schulz C."/>
            <person name="Shakirov E.V."/>
            <person name="Shibagaki N."/>
            <person name="Shinohara N."/>
            <person name="Shippen D.E."/>
            <person name="Soerensen I."/>
            <person name="Sotooka R."/>
            <person name="Sugimoto N."/>
            <person name="Sugita M."/>
            <person name="Sumikawa N."/>
            <person name="Tanurdzic M."/>
            <person name="Theissen G."/>
            <person name="Ulvskov P."/>
            <person name="Wakazuki S."/>
            <person name="Weng J.K."/>
            <person name="Willats W.W."/>
            <person name="Wipf D."/>
            <person name="Wolf P.G."/>
            <person name="Yang L."/>
            <person name="Zimmer A.D."/>
            <person name="Zhu Q."/>
            <person name="Mitros T."/>
            <person name="Hellsten U."/>
            <person name="Loque D."/>
            <person name="Otillar R."/>
            <person name="Salamov A."/>
            <person name="Schmutz J."/>
            <person name="Shapiro H."/>
            <person name="Lindquist E."/>
            <person name="Lucas S."/>
            <person name="Rokhsar D."/>
            <person name="Grigoriev I.V."/>
        </authorList>
    </citation>
    <scope>NUCLEOTIDE SEQUENCE [LARGE SCALE GENOMIC DNA]</scope>
</reference>
<dbReference type="Proteomes" id="UP000001514">
    <property type="component" value="Unassembled WGS sequence"/>
</dbReference>
<dbReference type="eggNOG" id="ENOG502QTKW">
    <property type="taxonomic scope" value="Eukaryota"/>
</dbReference>
<protein>
    <submittedName>
        <fullName evidence="3">Uncharacterized protein</fullName>
    </submittedName>
</protein>
<keyword evidence="2" id="KW-1133">Transmembrane helix</keyword>
<accession>D8R139</accession>
<dbReference type="EMBL" id="GL377570">
    <property type="protein sequence ID" value="EFJ33834.1"/>
    <property type="molecule type" value="Genomic_DNA"/>
</dbReference>
<evidence type="ECO:0000313" key="4">
    <source>
        <dbReference type="Proteomes" id="UP000001514"/>
    </source>
</evidence>
<evidence type="ECO:0000256" key="2">
    <source>
        <dbReference type="SAM" id="Phobius"/>
    </source>
</evidence>
<dbReference type="PANTHER" id="PTHR36334">
    <property type="entry name" value="PROTEIN, PUTATIVE (DUF2358)-RELATED"/>
    <property type="match status" value="1"/>
</dbReference>
<dbReference type="OrthoDB" id="2016221at2759"/>
<dbReference type="FunCoup" id="D8R139">
    <property type="interactions" value="2021"/>
</dbReference>
<name>D8R139_SELML</name>
<dbReference type="InParanoid" id="D8R139"/>
<evidence type="ECO:0000256" key="1">
    <source>
        <dbReference type="SAM" id="MobiDB-lite"/>
    </source>
</evidence>
<feature type="region of interest" description="Disordered" evidence="1">
    <location>
        <begin position="1"/>
        <end position="26"/>
    </location>
</feature>
<dbReference type="Gramene" id="EFJ33834">
    <property type="protein sequence ID" value="EFJ33834"/>
    <property type="gene ID" value="SELMODRAFT_83381"/>
</dbReference>
<dbReference type="OMA" id="ATDICAI"/>
<feature type="transmembrane region" description="Helical" evidence="2">
    <location>
        <begin position="239"/>
        <end position="256"/>
    </location>
</feature>
<keyword evidence="4" id="KW-1185">Reference proteome</keyword>
<dbReference type="KEGG" id="smo:SELMODRAFT_83381"/>
<proteinExistence type="predicted"/>
<keyword evidence="2" id="KW-0812">Transmembrane</keyword>
<evidence type="ECO:0000313" key="3">
    <source>
        <dbReference type="EMBL" id="EFJ33834.1"/>
    </source>
</evidence>
<dbReference type="PANTHER" id="PTHR36334:SF1">
    <property type="entry name" value="PROTEIN, PUTATIVE (DUF2358)-RELATED"/>
    <property type="match status" value="1"/>
</dbReference>
<dbReference type="AlphaFoldDB" id="D8R139"/>
<keyword evidence="2" id="KW-0472">Membrane</keyword>
<gene>
    <name evidence="3" type="ORF">SELMODRAFT_83381</name>
</gene>
<sequence>MRIRAESDGSKGSTTKSPPPVELERSPADKLVDGMSFGQLCDEFQCISSPSVEATCRQLARDILEIRDGNRALGTLAYFVKYKDPLRSFQGRLKYNRPSWTRTALENPTVAVRQMEMVSTSVLRIQCTIQGRPKLAAASFVGDVRVNVTSTFTLNQISGQVLEHREEWDLSGNSPLAQAYFWFSRIAYSTVEAGKDTSELVQGVSKVIDKNLGDDSNIYVDPTDPKKFFQVDDNRQKDIYQVGLVLALLYLLVQFLKLTL</sequence>
<dbReference type="HOGENOM" id="CLU_068158_0_0_1"/>